<evidence type="ECO:0000256" key="4">
    <source>
        <dbReference type="ARBA" id="ARBA00022989"/>
    </source>
</evidence>
<feature type="region of interest" description="Disordered" evidence="6">
    <location>
        <begin position="281"/>
        <end position="434"/>
    </location>
</feature>
<dbReference type="InterPro" id="IPR017039">
    <property type="entry name" value="Virul_fac_BrkB"/>
</dbReference>
<proteinExistence type="predicted"/>
<evidence type="ECO:0000313" key="9">
    <source>
        <dbReference type="Proteomes" id="UP000182841"/>
    </source>
</evidence>
<feature type="transmembrane region" description="Helical" evidence="7">
    <location>
        <begin position="143"/>
        <end position="164"/>
    </location>
</feature>
<feature type="transmembrane region" description="Helical" evidence="7">
    <location>
        <begin position="184"/>
        <end position="206"/>
    </location>
</feature>
<evidence type="ECO:0000256" key="3">
    <source>
        <dbReference type="ARBA" id="ARBA00022692"/>
    </source>
</evidence>
<dbReference type="PANTHER" id="PTHR30213:SF1">
    <property type="entry name" value="INNER MEMBRANE PROTEIN YHJD"/>
    <property type="match status" value="1"/>
</dbReference>
<dbReference type="GO" id="GO:0005886">
    <property type="term" value="C:plasma membrane"/>
    <property type="evidence" value="ECO:0007669"/>
    <property type="project" value="UniProtKB-SubCell"/>
</dbReference>
<feature type="compositionally biased region" description="Acidic residues" evidence="6">
    <location>
        <begin position="368"/>
        <end position="380"/>
    </location>
</feature>
<dbReference type="PANTHER" id="PTHR30213">
    <property type="entry name" value="INNER MEMBRANE PROTEIN YHJD"/>
    <property type="match status" value="1"/>
</dbReference>
<evidence type="ECO:0000256" key="6">
    <source>
        <dbReference type="SAM" id="MobiDB-lite"/>
    </source>
</evidence>
<dbReference type="Pfam" id="PF03631">
    <property type="entry name" value="Virul_fac_BrkB"/>
    <property type="match status" value="1"/>
</dbReference>
<feature type="compositionally biased region" description="Low complexity" evidence="6">
    <location>
        <begin position="412"/>
        <end position="421"/>
    </location>
</feature>
<feature type="transmembrane region" description="Helical" evidence="7">
    <location>
        <begin position="249"/>
        <end position="271"/>
    </location>
</feature>
<protein>
    <submittedName>
        <fullName evidence="8">Membrane protein</fullName>
    </submittedName>
</protein>
<evidence type="ECO:0000256" key="2">
    <source>
        <dbReference type="ARBA" id="ARBA00022475"/>
    </source>
</evidence>
<organism evidence="8 9">
    <name type="scientific">Streptomyces qinglanensis</name>
    <dbReference type="NCBI Taxonomy" id="943816"/>
    <lineage>
        <taxon>Bacteria</taxon>
        <taxon>Bacillati</taxon>
        <taxon>Actinomycetota</taxon>
        <taxon>Actinomycetes</taxon>
        <taxon>Kitasatosporales</taxon>
        <taxon>Streptomycetaceae</taxon>
        <taxon>Streptomyces</taxon>
    </lineage>
</organism>
<keyword evidence="2" id="KW-1003">Cell membrane</keyword>
<evidence type="ECO:0000256" key="5">
    <source>
        <dbReference type="ARBA" id="ARBA00023136"/>
    </source>
</evidence>
<keyword evidence="5 7" id="KW-0472">Membrane</keyword>
<evidence type="ECO:0000256" key="1">
    <source>
        <dbReference type="ARBA" id="ARBA00004651"/>
    </source>
</evidence>
<keyword evidence="9" id="KW-1185">Reference proteome</keyword>
<dbReference type="Proteomes" id="UP000182841">
    <property type="component" value="Unassembled WGS sequence"/>
</dbReference>
<comment type="subcellular location">
    <subcellularLocation>
        <location evidence="1">Cell membrane</location>
        <topology evidence="1">Multi-pass membrane protein</topology>
    </subcellularLocation>
</comment>
<reference evidence="9" key="1">
    <citation type="submission" date="2016-10" db="EMBL/GenBank/DDBJ databases">
        <authorList>
            <person name="Varghese N."/>
            <person name="Submissions S."/>
        </authorList>
    </citation>
    <scope>NUCLEOTIDE SEQUENCE [LARGE SCALE GENOMIC DNA]</scope>
    <source>
        <strain evidence="9">CGMCC 4.6825</strain>
    </source>
</reference>
<dbReference type="EMBL" id="FOGO01000011">
    <property type="protein sequence ID" value="SES18812.1"/>
    <property type="molecule type" value="Genomic_DNA"/>
</dbReference>
<evidence type="ECO:0000256" key="7">
    <source>
        <dbReference type="SAM" id="Phobius"/>
    </source>
</evidence>
<feature type="transmembrane region" description="Helical" evidence="7">
    <location>
        <begin position="37"/>
        <end position="64"/>
    </location>
</feature>
<keyword evidence="3 7" id="KW-0812">Transmembrane</keyword>
<keyword evidence="4 7" id="KW-1133">Transmembrane helix</keyword>
<name>A0A1H9VAV0_9ACTN</name>
<evidence type="ECO:0000313" key="8">
    <source>
        <dbReference type="EMBL" id="SES18812.1"/>
    </source>
</evidence>
<dbReference type="STRING" id="943816.AN217_25895"/>
<accession>A0A1H9VAV0</accession>
<feature type="compositionally biased region" description="Acidic residues" evidence="6">
    <location>
        <begin position="302"/>
        <end position="314"/>
    </location>
</feature>
<sequence>MERLTKLPIVGSSLARLRTTRLWRIYEHLDTRKWTRLAAAITFNSFLALFPMLAVGAAVAAALLSHGQMTRLQNTLTEQVPGISDQLELQSLVDNAGTVGGIAGGLLLLTGGRWVGVLRESLRAMWDLEEDPGNLVVRRAVDVGILLGLGVVGLVSFGGSAFAVTAVTRVAERLALAEGGVGTVLLRTAAYAAAVAADFLLLWYVLTLLPRVRPPRRATVAAALQGAVGFELLKLLLGGYLQQVAAKNLYGAFGVPIALLLWISFMTKLLLYCAAWTATAPAPDGGPEDRQPIRDLAASGEDSPDEEAADEEAAGGEAAGGGDAAHEDDTAPEGETSRGGEVAEGSQATPGSGTATGEEESPAGPDTGQDDPDATGEEGQDTAGDGSTGPDATGGQGTTGGTAVTRDGGGPAPEAASGGAPRTPPEPGRPEHRP</sequence>
<dbReference type="AlphaFoldDB" id="A0A1H9VAV0"/>
<gene>
    <name evidence="8" type="ORF">SAMN05421870_11198</name>
</gene>
<feature type="transmembrane region" description="Helical" evidence="7">
    <location>
        <begin position="218"/>
        <end position="237"/>
    </location>
</feature>
<dbReference type="OrthoDB" id="4127374at2"/>
<feature type="compositionally biased region" description="Polar residues" evidence="6">
    <location>
        <begin position="346"/>
        <end position="355"/>
    </location>
</feature>